<reference evidence="1" key="1">
    <citation type="submission" date="2011-11" db="EMBL/GenBank/DDBJ databases">
        <title>The Genome Sequence of Fusarium oxysporum PHW808.</title>
        <authorList>
            <consortium name="The Broad Institute Genome Sequencing Platform"/>
            <person name="Ma L.-J."/>
            <person name="Gale L.R."/>
            <person name="Schwartz D.C."/>
            <person name="Zhou S."/>
            <person name="Corby-Kistler H."/>
            <person name="Young S.K."/>
            <person name="Zeng Q."/>
            <person name="Gargeya S."/>
            <person name="Fitzgerald M."/>
            <person name="Haas B."/>
            <person name="Abouelleil A."/>
            <person name="Alvarado L."/>
            <person name="Arachchi H.M."/>
            <person name="Berlin A."/>
            <person name="Brown A."/>
            <person name="Chapman S.B."/>
            <person name="Chen Z."/>
            <person name="Dunbar C."/>
            <person name="Freedman E."/>
            <person name="Gearin G."/>
            <person name="Goldberg J."/>
            <person name="Griggs A."/>
            <person name="Gujja S."/>
            <person name="Heiman D."/>
            <person name="Howarth C."/>
            <person name="Larson L."/>
            <person name="Lui A."/>
            <person name="MacDonald P.J.P."/>
            <person name="Montmayeur A."/>
            <person name="Murphy C."/>
            <person name="Neiman D."/>
            <person name="Pearson M."/>
            <person name="Priest M."/>
            <person name="Roberts A."/>
            <person name="Saif S."/>
            <person name="Shea T."/>
            <person name="Shenoy N."/>
            <person name="Sisk P."/>
            <person name="Stolte C."/>
            <person name="Sykes S."/>
            <person name="Wortman J."/>
            <person name="Nusbaum C."/>
            <person name="Birren B."/>
        </authorList>
    </citation>
    <scope>NUCLEOTIDE SEQUENCE [LARGE SCALE GENOMIC DNA]</scope>
    <source>
        <strain evidence="1">54008</strain>
    </source>
</reference>
<dbReference type="OrthoDB" id="5100136at2759"/>
<gene>
    <name evidence="1" type="ORF">FOPG_11974</name>
</gene>
<name>X0H849_FUSOX</name>
<sequence length="34" mass="3817">MTGLGTLLIGRAGLTKNEIKYNRFDPINILVREV</sequence>
<accession>X0H849</accession>
<dbReference type="AlphaFoldDB" id="X0H849"/>
<evidence type="ECO:0000313" key="1">
    <source>
        <dbReference type="EMBL" id="EXL72412.1"/>
    </source>
</evidence>
<reference evidence="1" key="2">
    <citation type="submission" date="2012-05" db="EMBL/GenBank/DDBJ databases">
        <title>The Genome Annotation of Fusarium oxysporum PHW808.</title>
        <authorList>
            <consortium name="The Broad Institute Genomics Platform"/>
            <person name="Ma L.-J."/>
            <person name="Corby-Kistler H."/>
            <person name="Broz K."/>
            <person name="Gale L.R."/>
            <person name="Jonkers W."/>
            <person name="O'Donnell K."/>
            <person name="Ploetz R."/>
            <person name="Steinberg C."/>
            <person name="Schwartz D.C."/>
            <person name="VanEtten H."/>
            <person name="Zhou S."/>
            <person name="Young S.K."/>
            <person name="Zeng Q."/>
            <person name="Gargeya S."/>
            <person name="Fitzgerald M."/>
            <person name="Abouelleil A."/>
            <person name="Alvarado L."/>
            <person name="Chapman S.B."/>
            <person name="Gainer-Dewar J."/>
            <person name="Goldberg J."/>
            <person name="Griggs A."/>
            <person name="Gujja S."/>
            <person name="Hansen M."/>
            <person name="Howarth C."/>
            <person name="Imamovic A."/>
            <person name="Ireland A."/>
            <person name="Larimer J."/>
            <person name="McCowan C."/>
            <person name="Murphy C."/>
            <person name="Pearson M."/>
            <person name="Poon T.W."/>
            <person name="Priest M."/>
            <person name="Roberts A."/>
            <person name="Saif S."/>
            <person name="Shea T."/>
            <person name="Sykes S."/>
            <person name="Wortman J."/>
            <person name="Nusbaum C."/>
            <person name="Birren B."/>
        </authorList>
    </citation>
    <scope>NUCLEOTIDE SEQUENCE</scope>
    <source>
        <strain evidence="1">54008</strain>
    </source>
</reference>
<dbReference type="HOGENOM" id="CLU_3377160_0_0_1"/>
<organism evidence="1">
    <name type="scientific">Fusarium oxysporum f. sp. conglutinans race 2 54008</name>
    <dbReference type="NCBI Taxonomy" id="1089457"/>
    <lineage>
        <taxon>Eukaryota</taxon>
        <taxon>Fungi</taxon>
        <taxon>Dikarya</taxon>
        <taxon>Ascomycota</taxon>
        <taxon>Pezizomycotina</taxon>
        <taxon>Sordariomycetes</taxon>
        <taxon>Hypocreomycetidae</taxon>
        <taxon>Hypocreales</taxon>
        <taxon>Nectriaceae</taxon>
        <taxon>Fusarium</taxon>
        <taxon>Fusarium oxysporum species complex</taxon>
    </lineage>
</organism>
<dbReference type="EMBL" id="JH658882">
    <property type="protein sequence ID" value="EXL72412.1"/>
    <property type="molecule type" value="Genomic_DNA"/>
</dbReference>
<dbReference type="Proteomes" id="UP000030676">
    <property type="component" value="Unassembled WGS sequence"/>
</dbReference>
<protein>
    <submittedName>
        <fullName evidence="1">Uncharacterized protein</fullName>
    </submittedName>
</protein>
<proteinExistence type="predicted"/>